<reference evidence="4" key="1">
    <citation type="submission" date="2017-04" db="EMBL/GenBank/DDBJ databases">
        <title>Function of individual gut microbiota members based on whole genome sequencing of pure cultures obtained from chicken caecum.</title>
        <authorList>
            <person name="Medvecky M."/>
            <person name="Cejkova D."/>
            <person name="Polansky O."/>
            <person name="Karasova D."/>
            <person name="Kubasova T."/>
            <person name="Cizek A."/>
            <person name="Rychlik I."/>
        </authorList>
    </citation>
    <scope>NUCLEOTIDE SEQUENCE [LARGE SCALE GENOMIC DNA]</scope>
    <source>
        <strain evidence="4">An180</strain>
    </source>
</reference>
<feature type="transmembrane region" description="Helical" evidence="1">
    <location>
        <begin position="89"/>
        <end position="110"/>
    </location>
</feature>
<protein>
    <recommendedName>
        <fullName evidence="2">Peptidase M56 domain-containing protein</fullName>
    </recommendedName>
</protein>
<dbReference type="CDD" id="cd07341">
    <property type="entry name" value="M56_BlaR1_MecR1_like"/>
    <property type="match status" value="1"/>
</dbReference>
<feature type="domain" description="Peptidase M56" evidence="2">
    <location>
        <begin position="12"/>
        <end position="272"/>
    </location>
</feature>
<sequence length="388" mass="42360">MLIQFVQNSGVAAGLIAVILLLRRVRRLPSGCLDALWIAALVRLFIPFNLPSPFSIYRLLAHTPQPDTLSTSLTQSTVFAVNPLSPMSIFGVVWAIGTAFALTHLALSYLRLLHICRNAQPVCDPSILQAVQNAGLRRPVSVRTHPSITVPCTFGIIRPVILLPVDLEAQEDASMPYLLAHELAHIRRLDCLRKLLFQVVRCVHWFNPLVWLMCRAAGRDLERACDTTVLDTLSGDQRAAYAGALLNLARTPRTAPLYNTFGTSDLEERIYSIMTFKKRSMISVLMTAAVVMTTTSAFATNVPEQNQAAVCQTATVVANSEISKSADDDRITVTITSIDASTDPIDVENSLDVVSRETLPDGSIRLTLKDGSEVIAIKAVPSTEATAK</sequence>
<dbReference type="EMBL" id="NFKK01000002">
    <property type="protein sequence ID" value="OUP54018.1"/>
    <property type="molecule type" value="Genomic_DNA"/>
</dbReference>
<evidence type="ECO:0000259" key="2">
    <source>
        <dbReference type="Pfam" id="PF05569"/>
    </source>
</evidence>
<organism evidence="3 4">
    <name type="scientific">Butyricicoccus pullicaecorum</name>
    <dbReference type="NCBI Taxonomy" id="501571"/>
    <lineage>
        <taxon>Bacteria</taxon>
        <taxon>Bacillati</taxon>
        <taxon>Bacillota</taxon>
        <taxon>Clostridia</taxon>
        <taxon>Eubacteriales</taxon>
        <taxon>Butyricicoccaceae</taxon>
        <taxon>Butyricicoccus</taxon>
    </lineage>
</organism>
<dbReference type="InterPro" id="IPR008756">
    <property type="entry name" value="Peptidase_M56"/>
</dbReference>
<dbReference type="PANTHER" id="PTHR34978:SF3">
    <property type="entry name" value="SLR0241 PROTEIN"/>
    <property type="match status" value="1"/>
</dbReference>
<dbReference type="InterPro" id="IPR052173">
    <property type="entry name" value="Beta-lactam_resp_regulator"/>
</dbReference>
<accession>A0A1Y4LBA7</accession>
<keyword evidence="1" id="KW-1133">Transmembrane helix</keyword>
<feature type="transmembrane region" description="Helical" evidence="1">
    <location>
        <begin position="281"/>
        <end position="299"/>
    </location>
</feature>
<evidence type="ECO:0000256" key="1">
    <source>
        <dbReference type="SAM" id="Phobius"/>
    </source>
</evidence>
<evidence type="ECO:0000313" key="4">
    <source>
        <dbReference type="Proteomes" id="UP000195897"/>
    </source>
</evidence>
<dbReference type="RefSeq" id="WP_087370251.1">
    <property type="nucleotide sequence ID" value="NZ_NFKK01000002.1"/>
</dbReference>
<feature type="transmembrane region" description="Helical" evidence="1">
    <location>
        <begin position="32"/>
        <end position="50"/>
    </location>
</feature>
<gene>
    <name evidence="3" type="ORF">B5F17_02070</name>
</gene>
<keyword evidence="1" id="KW-0812">Transmembrane</keyword>
<dbReference type="Proteomes" id="UP000195897">
    <property type="component" value="Unassembled WGS sequence"/>
</dbReference>
<feature type="transmembrane region" description="Helical" evidence="1">
    <location>
        <begin position="6"/>
        <end position="25"/>
    </location>
</feature>
<dbReference type="Pfam" id="PF05569">
    <property type="entry name" value="Peptidase_M56"/>
    <property type="match status" value="1"/>
</dbReference>
<keyword evidence="1" id="KW-0472">Membrane</keyword>
<dbReference type="AlphaFoldDB" id="A0A1Y4LBA7"/>
<name>A0A1Y4LBA7_9FIRM</name>
<proteinExistence type="predicted"/>
<comment type="caution">
    <text evidence="3">The sequence shown here is derived from an EMBL/GenBank/DDBJ whole genome shotgun (WGS) entry which is preliminary data.</text>
</comment>
<dbReference type="PANTHER" id="PTHR34978">
    <property type="entry name" value="POSSIBLE SENSOR-TRANSDUCER PROTEIN BLAR"/>
    <property type="match status" value="1"/>
</dbReference>
<evidence type="ECO:0000313" key="3">
    <source>
        <dbReference type="EMBL" id="OUP54018.1"/>
    </source>
</evidence>